<dbReference type="GO" id="GO:0005886">
    <property type="term" value="C:plasma membrane"/>
    <property type="evidence" value="ECO:0007669"/>
    <property type="project" value="UniProtKB-SubCell"/>
</dbReference>
<feature type="transmembrane region" description="Helical" evidence="7">
    <location>
        <begin position="232"/>
        <end position="254"/>
    </location>
</feature>
<keyword evidence="2 7" id="KW-0813">Transport</keyword>
<keyword evidence="5 7" id="KW-1133">Transmembrane helix</keyword>
<feature type="transmembrane region" description="Helical" evidence="7">
    <location>
        <begin position="274"/>
        <end position="300"/>
    </location>
</feature>
<keyword evidence="4 7" id="KW-0812">Transmembrane</keyword>
<dbReference type="Pfam" id="PF00528">
    <property type="entry name" value="BPD_transp_1"/>
    <property type="match status" value="1"/>
</dbReference>
<dbReference type="Pfam" id="PF19300">
    <property type="entry name" value="BPD_transp_1_N"/>
    <property type="match status" value="1"/>
</dbReference>
<dbReference type="CDD" id="cd06261">
    <property type="entry name" value="TM_PBP2"/>
    <property type="match status" value="1"/>
</dbReference>
<dbReference type="SUPFAM" id="SSF161098">
    <property type="entry name" value="MetI-like"/>
    <property type="match status" value="1"/>
</dbReference>
<name>A0A6J4UYR3_9BACT</name>
<comment type="subcellular location">
    <subcellularLocation>
        <location evidence="1 7">Cell membrane</location>
        <topology evidence="1 7">Multi-pass membrane protein</topology>
    </subcellularLocation>
</comment>
<keyword evidence="3" id="KW-1003">Cell membrane</keyword>
<feature type="transmembrane region" description="Helical" evidence="7">
    <location>
        <begin position="12"/>
        <end position="30"/>
    </location>
</feature>
<dbReference type="InterPro" id="IPR000515">
    <property type="entry name" value="MetI-like"/>
</dbReference>
<evidence type="ECO:0000256" key="1">
    <source>
        <dbReference type="ARBA" id="ARBA00004651"/>
    </source>
</evidence>
<feature type="transmembrane region" description="Helical" evidence="7">
    <location>
        <begin position="174"/>
        <end position="193"/>
    </location>
</feature>
<evidence type="ECO:0000259" key="8">
    <source>
        <dbReference type="PROSITE" id="PS50928"/>
    </source>
</evidence>
<comment type="similarity">
    <text evidence="7">Belongs to the binding-protein-dependent transport system permease family.</text>
</comment>
<proteinExistence type="inferred from homology"/>
<dbReference type="InterPro" id="IPR035906">
    <property type="entry name" value="MetI-like_sf"/>
</dbReference>
<dbReference type="EMBL" id="CADCWK010000184">
    <property type="protein sequence ID" value="CAA9562265.1"/>
    <property type="molecule type" value="Genomic_DNA"/>
</dbReference>
<feature type="transmembrane region" description="Helical" evidence="7">
    <location>
        <begin position="136"/>
        <end position="162"/>
    </location>
</feature>
<evidence type="ECO:0000256" key="5">
    <source>
        <dbReference type="ARBA" id="ARBA00022989"/>
    </source>
</evidence>
<gene>
    <name evidence="9" type="ORF">AVDCRST_MAG33-1738</name>
</gene>
<dbReference type="InterPro" id="IPR045621">
    <property type="entry name" value="BPD_transp_1_N"/>
</dbReference>
<evidence type="ECO:0000256" key="6">
    <source>
        <dbReference type="ARBA" id="ARBA00023136"/>
    </source>
</evidence>
<dbReference type="AlphaFoldDB" id="A0A6J4UYR3"/>
<evidence type="ECO:0000256" key="4">
    <source>
        <dbReference type="ARBA" id="ARBA00022692"/>
    </source>
</evidence>
<dbReference type="Gene3D" id="1.10.3720.10">
    <property type="entry name" value="MetI-like"/>
    <property type="match status" value="1"/>
</dbReference>
<feature type="domain" description="ABC transmembrane type-1" evidence="8">
    <location>
        <begin position="96"/>
        <end position="297"/>
    </location>
</feature>
<evidence type="ECO:0000313" key="9">
    <source>
        <dbReference type="EMBL" id="CAA9562265.1"/>
    </source>
</evidence>
<evidence type="ECO:0000256" key="7">
    <source>
        <dbReference type="RuleBase" id="RU363032"/>
    </source>
</evidence>
<accession>A0A6J4UYR3</accession>
<dbReference type="PROSITE" id="PS50928">
    <property type="entry name" value="ABC_TM1"/>
    <property type="match status" value="1"/>
</dbReference>
<organism evidence="9">
    <name type="scientific">uncultured Thermomicrobiales bacterium</name>
    <dbReference type="NCBI Taxonomy" id="1645740"/>
    <lineage>
        <taxon>Bacteria</taxon>
        <taxon>Pseudomonadati</taxon>
        <taxon>Thermomicrobiota</taxon>
        <taxon>Thermomicrobia</taxon>
        <taxon>Thermomicrobiales</taxon>
        <taxon>environmental samples</taxon>
    </lineage>
</organism>
<dbReference type="GO" id="GO:0055085">
    <property type="term" value="P:transmembrane transport"/>
    <property type="evidence" value="ECO:0007669"/>
    <property type="project" value="InterPro"/>
</dbReference>
<dbReference type="PANTHER" id="PTHR43163:SF6">
    <property type="entry name" value="DIPEPTIDE TRANSPORT SYSTEM PERMEASE PROTEIN DPPB-RELATED"/>
    <property type="match status" value="1"/>
</dbReference>
<reference evidence="9" key="1">
    <citation type="submission" date="2020-02" db="EMBL/GenBank/DDBJ databases">
        <authorList>
            <person name="Meier V. D."/>
        </authorList>
    </citation>
    <scope>NUCLEOTIDE SEQUENCE</scope>
    <source>
        <strain evidence="9">AVDCRST_MAG33</strain>
    </source>
</reference>
<evidence type="ECO:0000256" key="2">
    <source>
        <dbReference type="ARBA" id="ARBA00022448"/>
    </source>
</evidence>
<sequence>MGPYIARRLLQAIPVLFGISVFTFLILHLVPGDPALALAGDRPVSDAELDEIRVAYGLDRPLLEQYTSYIGGVLQGDLGQGFHSRRPVAESISEALTPTLQLALAGVIVAVVLGLVLGITAALFHNSWIDSLAMVIALLGVSVPVFYLGLLLLFFLSFQIQIFPATGSEGIRNLILPGFVVGFSSAAYIARLVRSSMLETMRQDYVVTARSKGLRERVVVTRHALRNALIPTITFMGLQFAGLLGGAIVTEQIFSRPGLGRIAISAINNRDFPVIQGIVLVAAVVYVVVNLLVDLSYAVFDPRIRYG</sequence>
<evidence type="ECO:0000256" key="3">
    <source>
        <dbReference type="ARBA" id="ARBA00022475"/>
    </source>
</evidence>
<keyword evidence="6 7" id="KW-0472">Membrane</keyword>
<protein>
    <submittedName>
        <fullName evidence="9">Dipeptide transport system permease protein DppB</fullName>
    </submittedName>
</protein>
<dbReference type="PANTHER" id="PTHR43163">
    <property type="entry name" value="DIPEPTIDE TRANSPORT SYSTEM PERMEASE PROTEIN DPPB-RELATED"/>
    <property type="match status" value="1"/>
</dbReference>
<feature type="transmembrane region" description="Helical" evidence="7">
    <location>
        <begin position="102"/>
        <end position="124"/>
    </location>
</feature>